<dbReference type="OrthoDB" id="6433810at2759"/>
<dbReference type="Proteomes" id="UP000670152">
    <property type="component" value="Unassembled WGS sequence"/>
</dbReference>
<feature type="compositionally biased region" description="Polar residues" evidence="1">
    <location>
        <begin position="458"/>
        <end position="478"/>
    </location>
</feature>
<dbReference type="InterPro" id="IPR013761">
    <property type="entry name" value="SAM/pointed_sf"/>
</dbReference>
<feature type="compositionally biased region" description="Pro residues" evidence="1">
    <location>
        <begin position="332"/>
        <end position="345"/>
    </location>
</feature>
<dbReference type="SMART" id="SM00454">
    <property type="entry name" value="SAM"/>
    <property type="match status" value="1"/>
</dbReference>
<gene>
    <name evidence="3" type="primary">Samd11</name>
    <name evidence="3" type="ORF">G6Z77_0015808</name>
</gene>
<dbReference type="GO" id="GO:0045892">
    <property type="term" value="P:negative regulation of DNA-templated transcription"/>
    <property type="evidence" value="ECO:0007669"/>
    <property type="project" value="TreeGrafter"/>
</dbReference>
<dbReference type="AlphaFoldDB" id="A0A836G109"/>
<reference evidence="3 4" key="1">
    <citation type="submission" date="2020-02" db="EMBL/GenBank/DDBJ databases">
        <title>Relaxed selection underlies rapid genomic changes in the transitions from sociality to social parasitism in ants.</title>
        <authorList>
            <person name="Bi X."/>
        </authorList>
    </citation>
    <scope>NUCLEOTIDE SEQUENCE [LARGE SCALE GENOMIC DNA]</scope>
    <source>
        <strain evidence="3">BGI-DK2014b</strain>
        <tissue evidence="3">Whole body</tissue>
    </source>
</reference>
<proteinExistence type="predicted"/>
<accession>A0A836G109</accession>
<evidence type="ECO:0000259" key="2">
    <source>
        <dbReference type="PROSITE" id="PS50105"/>
    </source>
</evidence>
<evidence type="ECO:0000313" key="4">
    <source>
        <dbReference type="Proteomes" id="UP000670152"/>
    </source>
</evidence>
<name>A0A836G109_9HYME</name>
<dbReference type="Gene3D" id="1.10.150.50">
    <property type="entry name" value="Transcription Factor, Ets-1"/>
    <property type="match status" value="1"/>
</dbReference>
<dbReference type="PROSITE" id="PS50105">
    <property type="entry name" value="SAM_DOMAIN"/>
    <property type="match status" value="1"/>
</dbReference>
<evidence type="ECO:0000256" key="1">
    <source>
        <dbReference type="SAM" id="MobiDB-lite"/>
    </source>
</evidence>
<dbReference type="GO" id="GO:0042393">
    <property type="term" value="F:histone binding"/>
    <property type="evidence" value="ECO:0007669"/>
    <property type="project" value="TreeGrafter"/>
</dbReference>
<dbReference type="GO" id="GO:0003682">
    <property type="term" value="F:chromatin binding"/>
    <property type="evidence" value="ECO:0007669"/>
    <property type="project" value="TreeGrafter"/>
</dbReference>
<keyword evidence="4" id="KW-1185">Reference proteome</keyword>
<feature type="region of interest" description="Disordered" evidence="1">
    <location>
        <begin position="33"/>
        <end position="67"/>
    </location>
</feature>
<comment type="caution">
    <text evidence="3">The sequence shown here is derived from an EMBL/GenBank/DDBJ whole genome shotgun (WGS) entry which is preliminary data.</text>
</comment>
<sequence>MRRRTSIAFLRKVEHAVTPNKTQSYRRHATFGPYYGEVSGENVSTGTGPRGGDRGEAADLGTYTENNDGATLAANTAVDARGGSPQGTHLSGAATPRPPRGRRRQNQNGLDTTQVKTERLTPDNNSTSSRSVTPSSSSHPGTPPNATPLGGPEGPPPPHHLKHMEQMMGRNYSDFMRSLAAKYNNANPNDYFSTPRNGYPPGLDPRFPAFKAAATPFVGLMAPLGAPQPSTVPTTSPLSNKDPKEQKQDSLFGSPVFPPMIDMSSTQALLHMVRTANAAQSAAELETYLKGKCANKRDTGVTSPLDLSSPGGFAPRKRQRTETRRSESVSPKPKPTARPTTPPPVRCPTLYGHIPCGDGQAVNRWTIEDVVNYVSSIDICAEYAQNFREHRIDGAALPLLSESHLTGTMGMKLGPALKLRVMLARKLGACTVCLHCAHCHQTPLPARRDSDAAVSGSEPGSQDRTAYISPGTQTRSRLQKAYQTVTRQSKKTISYISETMETPPVNN</sequence>
<dbReference type="EMBL" id="JAANIB010006119">
    <property type="protein sequence ID" value="KAG5329728.1"/>
    <property type="molecule type" value="Genomic_DNA"/>
</dbReference>
<protein>
    <submittedName>
        <fullName evidence="3">SAM11 protein</fullName>
    </submittedName>
</protein>
<dbReference type="PANTHER" id="PTHR12247">
    <property type="entry name" value="POLYCOMB GROUP PROTEIN"/>
    <property type="match status" value="1"/>
</dbReference>
<dbReference type="GO" id="GO:0035102">
    <property type="term" value="C:PRC1 complex"/>
    <property type="evidence" value="ECO:0007669"/>
    <property type="project" value="TreeGrafter"/>
</dbReference>
<feature type="compositionally biased region" description="Polar residues" evidence="1">
    <location>
        <begin position="228"/>
        <end position="239"/>
    </location>
</feature>
<dbReference type="InterPro" id="IPR050548">
    <property type="entry name" value="PcG_chromatin_remod_factors"/>
</dbReference>
<feature type="compositionally biased region" description="Low complexity" evidence="1">
    <location>
        <begin position="126"/>
        <end position="140"/>
    </location>
</feature>
<evidence type="ECO:0000313" key="3">
    <source>
        <dbReference type="EMBL" id="KAG5329728.1"/>
    </source>
</evidence>
<dbReference type="InterPro" id="IPR001660">
    <property type="entry name" value="SAM"/>
</dbReference>
<dbReference type="SUPFAM" id="SSF47769">
    <property type="entry name" value="SAM/Pointed domain"/>
    <property type="match status" value="1"/>
</dbReference>
<organism evidence="3 4">
    <name type="scientific">Acromyrmex heyeri</name>
    <dbReference type="NCBI Taxonomy" id="230685"/>
    <lineage>
        <taxon>Eukaryota</taxon>
        <taxon>Metazoa</taxon>
        <taxon>Ecdysozoa</taxon>
        <taxon>Arthropoda</taxon>
        <taxon>Hexapoda</taxon>
        <taxon>Insecta</taxon>
        <taxon>Pterygota</taxon>
        <taxon>Neoptera</taxon>
        <taxon>Endopterygota</taxon>
        <taxon>Hymenoptera</taxon>
        <taxon>Apocrita</taxon>
        <taxon>Aculeata</taxon>
        <taxon>Formicoidea</taxon>
        <taxon>Formicidae</taxon>
        <taxon>Myrmicinae</taxon>
        <taxon>Acromyrmex</taxon>
    </lineage>
</organism>
<feature type="region of interest" description="Disordered" evidence="1">
    <location>
        <begin position="79"/>
        <end position="163"/>
    </location>
</feature>
<dbReference type="Pfam" id="PF07647">
    <property type="entry name" value="SAM_2"/>
    <property type="match status" value="1"/>
</dbReference>
<feature type="region of interest" description="Disordered" evidence="1">
    <location>
        <begin position="299"/>
        <end position="345"/>
    </location>
</feature>
<feature type="non-terminal residue" evidence="3">
    <location>
        <position position="507"/>
    </location>
</feature>
<feature type="region of interest" description="Disordered" evidence="1">
    <location>
        <begin position="446"/>
        <end position="478"/>
    </location>
</feature>
<feature type="domain" description="SAM" evidence="2">
    <location>
        <begin position="365"/>
        <end position="411"/>
    </location>
</feature>
<dbReference type="PANTHER" id="PTHR12247:SF138">
    <property type="entry name" value="POLYHOMEOTIC DISTAL, ISOFORM A-RELATED"/>
    <property type="match status" value="1"/>
</dbReference>
<feature type="region of interest" description="Disordered" evidence="1">
    <location>
        <begin position="225"/>
        <end position="255"/>
    </location>
</feature>
<feature type="non-terminal residue" evidence="3">
    <location>
        <position position="1"/>
    </location>
</feature>